<name>A0ABQ1J8X9_9PROT</name>
<dbReference type="CDD" id="cd00950">
    <property type="entry name" value="DHDPS"/>
    <property type="match status" value="1"/>
</dbReference>
<keyword evidence="7 12" id="KW-0220">Diaminopimelate biosynthesis</keyword>
<comment type="catalytic activity">
    <reaction evidence="11 12">
        <text>L-aspartate 4-semialdehyde + pyruvate = (2S,4S)-4-hydroxy-2,3,4,5-tetrahydrodipicolinate + H2O + H(+)</text>
        <dbReference type="Rhea" id="RHEA:34171"/>
        <dbReference type="ChEBI" id="CHEBI:15361"/>
        <dbReference type="ChEBI" id="CHEBI:15377"/>
        <dbReference type="ChEBI" id="CHEBI:15378"/>
        <dbReference type="ChEBI" id="CHEBI:67139"/>
        <dbReference type="ChEBI" id="CHEBI:537519"/>
        <dbReference type="EC" id="4.3.3.7"/>
    </reaction>
</comment>
<feature type="active site" description="Schiff-base intermediate with substrate" evidence="12">
    <location>
        <position position="160"/>
    </location>
</feature>
<feature type="binding site" evidence="12">
    <location>
        <position position="44"/>
    </location>
    <ligand>
        <name>pyruvate</name>
        <dbReference type="ChEBI" id="CHEBI:15361"/>
    </ligand>
</feature>
<comment type="subunit">
    <text evidence="12">Homotetramer; dimer of dimers.</text>
</comment>
<evidence type="ECO:0000256" key="4">
    <source>
        <dbReference type="ARBA" id="ARBA00012086"/>
    </source>
</evidence>
<dbReference type="PANTHER" id="PTHR12128">
    <property type="entry name" value="DIHYDRODIPICOLINATE SYNTHASE"/>
    <property type="match status" value="1"/>
</dbReference>
<evidence type="ECO:0000313" key="14">
    <source>
        <dbReference type="EMBL" id="GGB62964.1"/>
    </source>
</evidence>
<dbReference type="InterPro" id="IPR005263">
    <property type="entry name" value="DapA"/>
</dbReference>
<keyword evidence="6 12" id="KW-0028">Amino-acid biosynthesis</keyword>
<dbReference type="InterPro" id="IPR002220">
    <property type="entry name" value="DapA-like"/>
</dbReference>
<protein>
    <recommendedName>
        <fullName evidence="4 12">4-hydroxy-tetrahydrodipicolinate synthase</fullName>
        <shortName evidence="12">HTPA synthase</shortName>
        <ecNumber evidence="4 12">4.3.3.7</ecNumber>
    </recommendedName>
</protein>
<gene>
    <name evidence="12 14" type="primary">dapA</name>
    <name evidence="14" type="ORF">GCM10011503_09550</name>
</gene>
<keyword evidence="10 12" id="KW-0704">Schiff base</keyword>
<evidence type="ECO:0000256" key="9">
    <source>
        <dbReference type="ARBA" id="ARBA00023239"/>
    </source>
</evidence>
<dbReference type="Pfam" id="PF00701">
    <property type="entry name" value="DHDPS"/>
    <property type="match status" value="1"/>
</dbReference>
<proteinExistence type="inferred from homology"/>
<dbReference type="RefSeq" id="WP_084391624.1">
    <property type="nucleotide sequence ID" value="NZ_BMKF01000001.1"/>
</dbReference>
<comment type="caution">
    <text evidence="12">Was originally thought to be a dihydrodipicolinate synthase (DHDPS), catalyzing the condensation of (S)-aspartate-beta-semialdehyde [(S)-ASA] and pyruvate to dihydrodipicolinate (DHDP). However, it was shown in E.coli that the product of the enzymatic reaction is not dihydrodipicolinate but in fact (4S)-4-hydroxy-2,3,4,5-tetrahydro-(2S)-dipicolinic acid (HTPA), and that the consecutive dehydration reaction leading to DHDP is not spontaneous but catalyzed by DapB.</text>
</comment>
<comment type="caution">
    <text evidence="14">The sequence shown here is derived from an EMBL/GenBank/DDBJ whole genome shotgun (WGS) entry which is preliminary data.</text>
</comment>
<accession>A0ABQ1J8X9</accession>
<dbReference type="InterPro" id="IPR013785">
    <property type="entry name" value="Aldolase_TIM"/>
</dbReference>
<dbReference type="PIRSF" id="PIRSF001365">
    <property type="entry name" value="DHDPS"/>
    <property type="match status" value="1"/>
</dbReference>
<dbReference type="SMART" id="SM01130">
    <property type="entry name" value="DHDPS"/>
    <property type="match status" value="1"/>
</dbReference>
<dbReference type="HAMAP" id="MF_00418">
    <property type="entry name" value="DapA"/>
    <property type="match status" value="1"/>
</dbReference>
<feature type="site" description="Part of a proton relay during catalysis" evidence="12">
    <location>
        <position position="106"/>
    </location>
</feature>
<dbReference type="PANTHER" id="PTHR12128:SF66">
    <property type="entry name" value="4-HYDROXY-2-OXOGLUTARATE ALDOLASE, MITOCHONDRIAL"/>
    <property type="match status" value="1"/>
</dbReference>
<feature type="active site" description="Proton donor/acceptor" evidence="12">
    <location>
        <position position="132"/>
    </location>
</feature>
<dbReference type="PROSITE" id="PS00666">
    <property type="entry name" value="DHDPS_2"/>
    <property type="match status" value="1"/>
</dbReference>
<dbReference type="InterPro" id="IPR020625">
    <property type="entry name" value="Schiff_base-form_aldolases_AS"/>
</dbReference>
<feature type="site" description="Part of a proton relay during catalysis" evidence="12">
    <location>
        <position position="43"/>
    </location>
</feature>
<sequence>MFHGSIPALVTPFKNGAVDRKAFADLVERQIEAGAGALVPCGTTGESATLSHEEHREVVTLCIEVTAGRIPVIAGAGSNSTREAIGLVEHAKEAGADAVLCVCPYYNRPDQAGLEAHFRTIAETVAMPIILYNVPGRTVSDLLPDTVIRLGKHPNIVGIKDAAGDLARVSLHAAGLEGEQFVQICGDDPLTLGHRAMGGTGCISVTANVAPADMAALHTAVDKGDIAVAQAIEKKFIALHKALFLSPSPGPAKYALSRLGLCEASTRLPIVGPDEAARAKIDAAMEIAGLI</sequence>
<evidence type="ECO:0000256" key="1">
    <source>
        <dbReference type="ARBA" id="ARBA00003294"/>
    </source>
</evidence>
<comment type="function">
    <text evidence="1 12">Catalyzes the condensation of (S)-aspartate-beta-semialdehyde [(S)-ASA] and pyruvate to 4-hydroxy-tetrahydrodipicolinate (HTPA).</text>
</comment>
<dbReference type="PROSITE" id="PS00665">
    <property type="entry name" value="DHDPS_1"/>
    <property type="match status" value="1"/>
</dbReference>
<evidence type="ECO:0000313" key="15">
    <source>
        <dbReference type="Proteomes" id="UP000628854"/>
    </source>
</evidence>
<dbReference type="SUPFAM" id="SSF51569">
    <property type="entry name" value="Aldolase"/>
    <property type="match status" value="1"/>
</dbReference>
<dbReference type="EC" id="4.3.3.7" evidence="4 12"/>
<comment type="pathway">
    <text evidence="2 12">Amino-acid biosynthesis; L-lysine biosynthesis via DAP pathway; (S)-tetrahydrodipicolinate from L-aspartate: step 3/4.</text>
</comment>
<dbReference type="Proteomes" id="UP000628854">
    <property type="component" value="Unassembled WGS sequence"/>
</dbReference>
<comment type="similarity">
    <text evidence="3 12 13">Belongs to the DapA family.</text>
</comment>
<evidence type="ECO:0000256" key="5">
    <source>
        <dbReference type="ARBA" id="ARBA00022490"/>
    </source>
</evidence>
<evidence type="ECO:0000256" key="2">
    <source>
        <dbReference type="ARBA" id="ARBA00005120"/>
    </source>
</evidence>
<keyword evidence="9 12" id="KW-0456">Lyase</keyword>
<dbReference type="NCBIfam" id="TIGR00674">
    <property type="entry name" value="dapA"/>
    <property type="match status" value="1"/>
</dbReference>
<dbReference type="EMBL" id="BMKF01000001">
    <property type="protein sequence ID" value="GGB62964.1"/>
    <property type="molecule type" value="Genomic_DNA"/>
</dbReference>
<dbReference type="Gene3D" id="3.20.20.70">
    <property type="entry name" value="Aldolase class I"/>
    <property type="match status" value="1"/>
</dbReference>
<keyword evidence="15" id="KW-1185">Reference proteome</keyword>
<evidence type="ECO:0000256" key="7">
    <source>
        <dbReference type="ARBA" id="ARBA00022915"/>
    </source>
</evidence>
<evidence type="ECO:0000256" key="12">
    <source>
        <dbReference type="HAMAP-Rule" id="MF_00418"/>
    </source>
</evidence>
<evidence type="ECO:0000256" key="6">
    <source>
        <dbReference type="ARBA" id="ARBA00022605"/>
    </source>
</evidence>
<keyword evidence="5 12" id="KW-0963">Cytoplasm</keyword>
<evidence type="ECO:0000256" key="10">
    <source>
        <dbReference type="ARBA" id="ARBA00023270"/>
    </source>
</evidence>
<evidence type="ECO:0000256" key="13">
    <source>
        <dbReference type="PIRNR" id="PIRNR001365"/>
    </source>
</evidence>
<evidence type="ECO:0000256" key="8">
    <source>
        <dbReference type="ARBA" id="ARBA00023154"/>
    </source>
</evidence>
<evidence type="ECO:0000256" key="3">
    <source>
        <dbReference type="ARBA" id="ARBA00007592"/>
    </source>
</evidence>
<comment type="subcellular location">
    <subcellularLocation>
        <location evidence="12">Cytoplasm</location>
    </subcellularLocation>
</comment>
<reference evidence="15" key="1">
    <citation type="journal article" date="2019" name="Int. J. Syst. Evol. Microbiol.">
        <title>The Global Catalogue of Microorganisms (GCM) 10K type strain sequencing project: providing services to taxonomists for standard genome sequencing and annotation.</title>
        <authorList>
            <consortium name="The Broad Institute Genomics Platform"/>
            <consortium name="The Broad Institute Genome Sequencing Center for Infectious Disease"/>
            <person name="Wu L."/>
            <person name="Ma J."/>
        </authorList>
    </citation>
    <scope>NUCLEOTIDE SEQUENCE [LARGE SCALE GENOMIC DNA]</scope>
    <source>
        <strain evidence="15">CGMCC 1.15928</strain>
    </source>
</reference>
<organism evidence="14 15">
    <name type="scientific">Henriciella pelagia</name>
    <dbReference type="NCBI Taxonomy" id="1977912"/>
    <lineage>
        <taxon>Bacteria</taxon>
        <taxon>Pseudomonadati</taxon>
        <taxon>Pseudomonadota</taxon>
        <taxon>Alphaproteobacteria</taxon>
        <taxon>Hyphomonadales</taxon>
        <taxon>Hyphomonadaceae</taxon>
        <taxon>Henriciella</taxon>
    </lineage>
</organism>
<feature type="binding site" evidence="12">
    <location>
        <position position="203"/>
    </location>
    <ligand>
        <name>pyruvate</name>
        <dbReference type="ChEBI" id="CHEBI:15361"/>
    </ligand>
</feature>
<evidence type="ECO:0000256" key="11">
    <source>
        <dbReference type="ARBA" id="ARBA00047836"/>
    </source>
</evidence>
<dbReference type="PRINTS" id="PR00146">
    <property type="entry name" value="DHPICSNTHASE"/>
</dbReference>
<keyword evidence="8 12" id="KW-0457">Lysine biosynthesis</keyword>
<dbReference type="InterPro" id="IPR020624">
    <property type="entry name" value="Schiff_base-form_aldolases_CS"/>
</dbReference>